<dbReference type="GO" id="GO:0140662">
    <property type="term" value="F:ATP-dependent protein folding chaperone"/>
    <property type="evidence" value="ECO:0007669"/>
    <property type="project" value="InterPro"/>
</dbReference>
<evidence type="ECO:0000313" key="7">
    <source>
        <dbReference type="Proteomes" id="UP000023152"/>
    </source>
</evidence>
<evidence type="ECO:0000256" key="5">
    <source>
        <dbReference type="RuleBase" id="RU004187"/>
    </source>
</evidence>
<dbReference type="InterPro" id="IPR027413">
    <property type="entry name" value="GROEL-like_equatorial_sf"/>
</dbReference>
<keyword evidence="2 5" id="KW-0547">Nucleotide-binding</keyword>
<organism evidence="6 7">
    <name type="scientific">Reticulomyxa filosa</name>
    <dbReference type="NCBI Taxonomy" id="46433"/>
    <lineage>
        <taxon>Eukaryota</taxon>
        <taxon>Sar</taxon>
        <taxon>Rhizaria</taxon>
        <taxon>Retaria</taxon>
        <taxon>Foraminifera</taxon>
        <taxon>Monothalamids</taxon>
        <taxon>Reticulomyxidae</taxon>
        <taxon>Reticulomyxa</taxon>
    </lineage>
</organism>
<gene>
    <name evidence="6" type="ORF">RFI_26934</name>
</gene>
<dbReference type="EMBL" id="ASPP01023470">
    <property type="protein sequence ID" value="ETO10446.1"/>
    <property type="molecule type" value="Genomic_DNA"/>
</dbReference>
<proteinExistence type="inferred from homology"/>
<dbReference type="SUPFAM" id="SSF48592">
    <property type="entry name" value="GroEL equatorial domain-like"/>
    <property type="match status" value="1"/>
</dbReference>
<dbReference type="Gene3D" id="3.30.260.10">
    <property type="entry name" value="TCP-1-like chaperonin intermediate domain"/>
    <property type="match status" value="1"/>
</dbReference>
<dbReference type="Pfam" id="PF00118">
    <property type="entry name" value="Cpn60_TCP1"/>
    <property type="match status" value="1"/>
</dbReference>
<dbReference type="AlphaFoldDB" id="X6M9Y4"/>
<accession>X6M9Y4</accession>
<evidence type="ECO:0000313" key="6">
    <source>
        <dbReference type="EMBL" id="ETO10446.1"/>
    </source>
</evidence>
<evidence type="ECO:0000256" key="3">
    <source>
        <dbReference type="ARBA" id="ARBA00022840"/>
    </source>
</evidence>
<dbReference type="PANTHER" id="PTHR11353">
    <property type="entry name" value="CHAPERONIN"/>
    <property type="match status" value="1"/>
</dbReference>
<keyword evidence="4 5" id="KW-0143">Chaperone</keyword>
<keyword evidence="7" id="KW-1185">Reference proteome</keyword>
<dbReference type="GO" id="GO:0005524">
    <property type="term" value="F:ATP binding"/>
    <property type="evidence" value="ECO:0007669"/>
    <property type="project" value="UniProtKB-KW"/>
</dbReference>
<dbReference type="InterPro" id="IPR017998">
    <property type="entry name" value="Chaperone_TCP-1"/>
</dbReference>
<sequence length="363" mass="41008">MLQVAEEFLERKIHPRVIVTAYNRALVDSEEYLKTMALKLDTTSEANILKIIRSTIGTKFVSRYGDLICKLAYKAVNTVLENDTDVKIDEKDPNWEHSNINIDIKRFIRIEKIPGGLIEESEVLDGILLNKDILHPKMKRRIENPRIICLDCPLEYNKGESHTNIEITKTGDFEEYLKMEEAYIQTICDQLAALKPDIIVTEKGCAGQFNSFSLLLLLRRLKKTDNVRLARACGAIIGHRVEMLKESDVGTGCGLFEVRSIADDYYSFFVKCKNPKACSVILRGGSKDVLQEMWRNLEDAMAVTKNILKCPKILPGGGATEMALSTYLLQKSLTIEGSQAYPYKAVAKALEVVPRHVSLHQKK</sequence>
<dbReference type="Gene3D" id="3.50.7.10">
    <property type="entry name" value="GroEL"/>
    <property type="match status" value="1"/>
</dbReference>
<comment type="caution">
    <text evidence="6">The sequence shown here is derived from an EMBL/GenBank/DDBJ whole genome shotgun (WGS) entry which is preliminary data.</text>
</comment>
<reference evidence="6 7" key="1">
    <citation type="journal article" date="2013" name="Curr. Biol.">
        <title>The Genome of the Foraminiferan Reticulomyxa filosa.</title>
        <authorList>
            <person name="Glockner G."/>
            <person name="Hulsmann N."/>
            <person name="Schleicher M."/>
            <person name="Noegel A.A."/>
            <person name="Eichinger L."/>
            <person name="Gallinger C."/>
            <person name="Pawlowski J."/>
            <person name="Sierra R."/>
            <person name="Euteneuer U."/>
            <person name="Pillet L."/>
            <person name="Moustafa A."/>
            <person name="Platzer M."/>
            <person name="Groth M."/>
            <person name="Szafranski K."/>
            <person name="Schliwa M."/>
        </authorList>
    </citation>
    <scope>NUCLEOTIDE SEQUENCE [LARGE SCALE GENOMIC DNA]</scope>
</reference>
<evidence type="ECO:0000256" key="4">
    <source>
        <dbReference type="ARBA" id="ARBA00023186"/>
    </source>
</evidence>
<dbReference type="Gene3D" id="1.10.560.10">
    <property type="entry name" value="GroEL-like equatorial domain"/>
    <property type="match status" value="1"/>
</dbReference>
<keyword evidence="3 5" id="KW-0067">ATP-binding</keyword>
<dbReference type="OrthoDB" id="10248520at2759"/>
<dbReference type="Proteomes" id="UP000023152">
    <property type="component" value="Unassembled WGS sequence"/>
</dbReference>
<dbReference type="SUPFAM" id="SSF52029">
    <property type="entry name" value="GroEL apical domain-like"/>
    <property type="match status" value="1"/>
</dbReference>
<evidence type="ECO:0000256" key="1">
    <source>
        <dbReference type="ARBA" id="ARBA00008020"/>
    </source>
</evidence>
<dbReference type="InterPro" id="IPR027410">
    <property type="entry name" value="TCP-1-like_intermed_sf"/>
</dbReference>
<dbReference type="InterPro" id="IPR027409">
    <property type="entry name" value="GroEL-like_apical_dom_sf"/>
</dbReference>
<evidence type="ECO:0000256" key="2">
    <source>
        <dbReference type="ARBA" id="ARBA00022741"/>
    </source>
</evidence>
<dbReference type="PRINTS" id="PR00304">
    <property type="entry name" value="TCOMPLEXTCP1"/>
</dbReference>
<dbReference type="OMA" id="DKMLVNP"/>
<protein>
    <submittedName>
        <fullName evidence="6">CCT chaperonin gamma subunit</fullName>
    </submittedName>
</protein>
<dbReference type="InterPro" id="IPR002423">
    <property type="entry name" value="Cpn60/GroEL/TCP-1"/>
</dbReference>
<name>X6M9Y4_RETFI</name>
<dbReference type="SUPFAM" id="SSF54849">
    <property type="entry name" value="GroEL-intermediate domain like"/>
    <property type="match status" value="1"/>
</dbReference>
<comment type="similarity">
    <text evidence="1 5">Belongs to the TCP-1 chaperonin family.</text>
</comment>